<evidence type="ECO:0000313" key="3">
    <source>
        <dbReference type="EMBL" id="MET3526640.1"/>
    </source>
</evidence>
<dbReference type="RefSeq" id="WP_331928103.1">
    <property type="nucleotide sequence ID" value="NZ_JBEPLU010000001.1"/>
</dbReference>
<dbReference type="EMBL" id="JBEPLU010000001">
    <property type="protein sequence ID" value="MET3526640.1"/>
    <property type="molecule type" value="Genomic_DNA"/>
</dbReference>
<dbReference type="Pfam" id="PF20841">
    <property type="entry name" value="NtrZ"/>
    <property type="match status" value="1"/>
</dbReference>
<evidence type="ECO:0000313" key="4">
    <source>
        <dbReference type="Proteomes" id="UP001549110"/>
    </source>
</evidence>
<gene>
    <name evidence="3" type="ORF">ABID41_001735</name>
</gene>
<organism evidence="3 4">
    <name type="scientific">Phenylobacterium koreense</name>
    <dbReference type="NCBI Taxonomy" id="266125"/>
    <lineage>
        <taxon>Bacteria</taxon>
        <taxon>Pseudomonadati</taxon>
        <taxon>Pseudomonadota</taxon>
        <taxon>Alphaproteobacteria</taxon>
        <taxon>Caulobacterales</taxon>
        <taxon>Caulobacteraceae</taxon>
        <taxon>Phenylobacterium</taxon>
    </lineage>
</organism>
<dbReference type="InterPro" id="IPR048887">
    <property type="entry name" value="NtrZ-like"/>
</dbReference>
<dbReference type="Proteomes" id="UP001549110">
    <property type="component" value="Unassembled WGS sequence"/>
</dbReference>
<evidence type="ECO:0000256" key="1">
    <source>
        <dbReference type="SAM" id="MobiDB-lite"/>
    </source>
</evidence>
<feature type="chain" id="PRO_5046632303" description="DUF481 domain-containing protein" evidence="2">
    <location>
        <begin position="25"/>
        <end position="125"/>
    </location>
</feature>
<protein>
    <recommendedName>
        <fullName evidence="5">DUF481 domain-containing protein</fullName>
    </recommendedName>
</protein>
<keyword evidence="4" id="KW-1185">Reference proteome</keyword>
<reference evidence="3 4" key="1">
    <citation type="submission" date="2024-06" db="EMBL/GenBank/DDBJ databases">
        <title>Genomic Encyclopedia of Type Strains, Phase IV (KMG-IV): sequencing the most valuable type-strain genomes for metagenomic binning, comparative biology and taxonomic classification.</title>
        <authorList>
            <person name="Goeker M."/>
        </authorList>
    </citation>
    <scope>NUCLEOTIDE SEQUENCE [LARGE SCALE GENOMIC DNA]</scope>
    <source>
        <strain evidence="3 4">DSM 17809</strain>
    </source>
</reference>
<name>A0ABV2EI05_9CAUL</name>
<proteinExistence type="predicted"/>
<comment type="caution">
    <text evidence="3">The sequence shown here is derived from an EMBL/GenBank/DDBJ whole genome shotgun (WGS) entry which is preliminary data.</text>
</comment>
<keyword evidence="2" id="KW-0732">Signal</keyword>
<evidence type="ECO:0000256" key="2">
    <source>
        <dbReference type="SAM" id="SignalP"/>
    </source>
</evidence>
<feature type="region of interest" description="Disordered" evidence="1">
    <location>
        <begin position="29"/>
        <end position="49"/>
    </location>
</feature>
<feature type="signal peptide" evidence="2">
    <location>
        <begin position="1"/>
        <end position="24"/>
    </location>
</feature>
<sequence>MSKRLVISAIGAALLASGATAAHAQSAAGRSADFSVRSEASTNAQGGKTLKWERKGRWGVSLNLDQRDERGTQLNDVQAGAYFRVTPSLRVGGAVALGEEESPTFKKTEPRDAAPRVRLETAFKF</sequence>
<accession>A0ABV2EI05</accession>
<evidence type="ECO:0008006" key="5">
    <source>
        <dbReference type="Google" id="ProtNLM"/>
    </source>
</evidence>